<dbReference type="PROSITE" id="PS52016">
    <property type="entry name" value="TONB_DEPENDENT_REC_3"/>
    <property type="match status" value="1"/>
</dbReference>
<dbReference type="Pfam" id="PF13715">
    <property type="entry name" value="CarbopepD_reg_2"/>
    <property type="match status" value="1"/>
</dbReference>
<dbReference type="GO" id="GO:0009279">
    <property type="term" value="C:cell outer membrane"/>
    <property type="evidence" value="ECO:0007669"/>
    <property type="project" value="UniProtKB-SubCell"/>
</dbReference>
<dbReference type="AlphaFoldDB" id="A0A318UAY2"/>
<dbReference type="InterPro" id="IPR008969">
    <property type="entry name" value="CarboxyPept-like_regulatory"/>
</dbReference>
<dbReference type="Gene3D" id="2.40.170.20">
    <property type="entry name" value="TonB-dependent receptor, beta-barrel domain"/>
    <property type="match status" value="1"/>
</dbReference>
<comment type="caution">
    <text evidence="10">The sequence shown here is derived from an EMBL/GenBank/DDBJ whole genome shotgun (WGS) entry which is preliminary data.</text>
</comment>
<keyword evidence="8" id="KW-0732">Signal</keyword>
<proteinExistence type="inferred from homology"/>
<evidence type="ECO:0000313" key="10">
    <source>
        <dbReference type="EMBL" id="PYF72382.1"/>
    </source>
</evidence>
<dbReference type="SUPFAM" id="SSF56935">
    <property type="entry name" value="Porins"/>
    <property type="match status" value="1"/>
</dbReference>
<dbReference type="InterPro" id="IPR037066">
    <property type="entry name" value="Plug_dom_sf"/>
</dbReference>
<evidence type="ECO:0000256" key="3">
    <source>
        <dbReference type="ARBA" id="ARBA00022452"/>
    </source>
</evidence>
<reference evidence="10 11" key="1">
    <citation type="submission" date="2018-06" db="EMBL/GenBank/DDBJ databases">
        <title>Genomic Encyclopedia of Archaeal and Bacterial Type Strains, Phase II (KMG-II): from individual species to whole genera.</title>
        <authorList>
            <person name="Goeker M."/>
        </authorList>
    </citation>
    <scope>NUCLEOTIDE SEQUENCE [LARGE SCALE GENOMIC DNA]</scope>
    <source>
        <strain evidence="10 11">DSM 27372</strain>
    </source>
</reference>
<gene>
    <name evidence="10" type="ORF">B0O44_10631</name>
</gene>
<evidence type="ECO:0000256" key="8">
    <source>
        <dbReference type="SAM" id="SignalP"/>
    </source>
</evidence>
<evidence type="ECO:0000256" key="2">
    <source>
        <dbReference type="ARBA" id="ARBA00022448"/>
    </source>
</evidence>
<dbReference type="RefSeq" id="WP_110833129.1">
    <property type="nucleotide sequence ID" value="NZ_QKLU01000006.1"/>
</dbReference>
<comment type="similarity">
    <text evidence="7">Belongs to the TonB-dependent receptor family.</text>
</comment>
<organism evidence="10 11">
    <name type="scientific">Pedobacter nutrimenti</name>
    <dbReference type="NCBI Taxonomy" id="1241337"/>
    <lineage>
        <taxon>Bacteria</taxon>
        <taxon>Pseudomonadati</taxon>
        <taxon>Bacteroidota</taxon>
        <taxon>Sphingobacteriia</taxon>
        <taxon>Sphingobacteriales</taxon>
        <taxon>Sphingobacteriaceae</taxon>
        <taxon>Pedobacter</taxon>
    </lineage>
</organism>
<dbReference type="InterPro" id="IPR036942">
    <property type="entry name" value="Beta-barrel_TonB_sf"/>
</dbReference>
<dbReference type="Gene3D" id="2.170.130.10">
    <property type="entry name" value="TonB-dependent receptor, plug domain"/>
    <property type="match status" value="1"/>
</dbReference>
<keyword evidence="11" id="KW-1185">Reference proteome</keyword>
<accession>A0A318UAY2</accession>
<dbReference type="InterPro" id="IPR023996">
    <property type="entry name" value="TonB-dep_OMP_SusC/RagA"/>
</dbReference>
<dbReference type="InterPro" id="IPR039426">
    <property type="entry name" value="TonB-dep_rcpt-like"/>
</dbReference>
<dbReference type="NCBIfam" id="TIGR04057">
    <property type="entry name" value="SusC_RagA_signa"/>
    <property type="match status" value="1"/>
</dbReference>
<evidence type="ECO:0000256" key="6">
    <source>
        <dbReference type="ARBA" id="ARBA00023237"/>
    </source>
</evidence>
<keyword evidence="6 7" id="KW-0998">Cell outer membrane</keyword>
<evidence type="ECO:0000313" key="11">
    <source>
        <dbReference type="Proteomes" id="UP000248198"/>
    </source>
</evidence>
<evidence type="ECO:0000259" key="9">
    <source>
        <dbReference type="Pfam" id="PF07715"/>
    </source>
</evidence>
<keyword evidence="5 7" id="KW-0472">Membrane</keyword>
<evidence type="ECO:0000256" key="7">
    <source>
        <dbReference type="PROSITE-ProRule" id="PRU01360"/>
    </source>
</evidence>
<dbReference type="OrthoDB" id="9768177at2"/>
<protein>
    <submittedName>
        <fullName evidence="10">TonB-linked SusC/RagA family outer membrane protein</fullName>
    </submittedName>
</protein>
<keyword evidence="4 7" id="KW-0812">Transmembrane</keyword>
<dbReference type="InterPro" id="IPR023997">
    <property type="entry name" value="TonB-dep_OMP_SusC/RagA_CS"/>
</dbReference>
<keyword evidence="2 7" id="KW-0813">Transport</keyword>
<comment type="subcellular location">
    <subcellularLocation>
        <location evidence="1 7">Cell outer membrane</location>
        <topology evidence="1 7">Multi-pass membrane protein</topology>
    </subcellularLocation>
</comment>
<keyword evidence="3 7" id="KW-1134">Transmembrane beta strand</keyword>
<evidence type="ECO:0000256" key="4">
    <source>
        <dbReference type="ARBA" id="ARBA00022692"/>
    </source>
</evidence>
<evidence type="ECO:0000256" key="1">
    <source>
        <dbReference type="ARBA" id="ARBA00004571"/>
    </source>
</evidence>
<dbReference type="InterPro" id="IPR012910">
    <property type="entry name" value="Plug_dom"/>
</dbReference>
<dbReference type="Pfam" id="PF07715">
    <property type="entry name" value="Plug"/>
    <property type="match status" value="1"/>
</dbReference>
<feature type="domain" description="TonB-dependent receptor plug" evidence="9">
    <location>
        <begin position="119"/>
        <end position="247"/>
    </location>
</feature>
<sequence length="1045" mass="114462">MTKIYLRYLGMLLFSLMTVTVYAQKNISGTVKDAAGVPIPAVSVLVKGTKNGVSTDANGKYTISAAPGNTLVFRYIGYKVQETVVGTAGTINVTLQDDNNSLNEVVVTALGIKREKKALGYALQEVKGETLVEAREPNLVNTLSGKVAGLQVTRSSNGPAGSSKITLRGNNSLTGDNQPLIVVDGIPVNNFTGSYNTKGIANNDYFNPPTDMGNGMSDINPEDIESVTVLKGPAASALYGSRAGNGVIMITTKSGKAQKGLGITVSSSLGLENVFTTPKQQNDFGQGLNNTFDNTSGSSWGPKIAGQTIDNWNGQKIPMALHDNIKNYIQQGISSNQSVTFQQQVNATSIYTSFNRLDDRSIIPGAKLQRTNLTARAVSKFGKDDRWVTDTKVQYSNNAAFNRPNNGANLNNIFSNLYNFPRSLDITEFNPSVDNAGKMIWYNARTSQLNPYWSRQYRLNQDIRDRFLLNGSLKYNFNSWLNAEIKAGTDKYSTTSEEKIYAGSPSTATGRYALNKQTFTETNLSFLVSGQKDNVFDRLGGGFSVGGNLMSQENSQLNSNSGDLEVPNLFYLNNGKNKPTIEQVLIRRKMNSLYGTFQLNWDSYLFVDGTFRNDWTSTLSTNNRSYFYPSVSASYIFTEMLSKLGKELPSWLSYAKLRGSIANAGNDMNPYQLYNTYDINKDPNNNTTAQRGEVLFNPDVKSELIRSYEAGAEFRFFKSRFGLDFSVYKSNATNQLIRLPMDPLSGYKYKIINAGNVQNTGVEIMADAKILDNPTGLSWNMAVNYSHNNNTIKSIYPGVPLYKLDGFDDISVVAMENGKYGEIYGSKFLRVTDAGSPSFGQLLLDANGLPQRGEQNVKLGNQQASALVGITNTFNYKGFNLSFLVDGRFGGKIFSTTNALMQRSGTAANTVVNGQRENIVADGVIYNPATKQYDKNTKGVSPQLYWLAVAGPGNLGITEANLYDASNIRIRNINLSYNFPAKLLAHTPIQRAKIGVSCNNVWLITSHMNGVDPESVFATSSNATGFENSSPPTTRTFTFNLTLGF</sequence>
<evidence type="ECO:0000256" key="5">
    <source>
        <dbReference type="ARBA" id="ARBA00023136"/>
    </source>
</evidence>
<dbReference type="SUPFAM" id="SSF49464">
    <property type="entry name" value="Carboxypeptidase regulatory domain-like"/>
    <property type="match status" value="1"/>
</dbReference>
<dbReference type="Proteomes" id="UP000248198">
    <property type="component" value="Unassembled WGS sequence"/>
</dbReference>
<name>A0A318UAY2_9SPHI</name>
<feature type="signal peptide" evidence="8">
    <location>
        <begin position="1"/>
        <end position="23"/>
    </location>
</feature>
<feature type="chain" id="PRO_5016431010" evidence="8">
    <location>
        <begin position="24"/>
        <end position="1045"/>
    </location>
</feature>
<dbReference type="NCBIfam" id="TIGR04056">
    <property type="entry name" value="OMP_RagA_SusC"/>
    <property type="match status" value="1"/>
</dbReference>
<dbReference type="Gene3D" id="2.60.40.1120">
    <property type="entry name" value="Carboxypeptidase-like, regulatory domain"/>
    <property type="match status" value="1"/>
</dbReference>
<dbReference type="EMBL" id="QKLU01000006">
    <property type="protein sequence ID" value="PYF72382.1"/>
    <property type="molecule type" value="Genomic_DNA"/>
</dbReference>